<evidence type="ECO:0000256" key="3">
    <source>
        <dbReference type="ARBA" id="ARBA00022989"/>
    </source>
</evidence>
<organism evidence="8 9">
    <name type="scientific">Bionectria ochroleuca</name>
    <name type="common">Gliocladium roseum</name>
    <dbReference type="NCBI Taxonomy" id="29856"/>
    <lineage>
        <taxon>Eukaryota</taxon>
        <taxon>Fungi</taxon>
        <taxon>Dikarya</taxon>
        <taxon>Ascomycota</taxon>
        <taxon>Pezizomycotina</taxon>
        <taxon>Sordariomycetes</taxon>
        <taxon>Hypocreomycetidae</taxon>
        <taxon>Hypocreales</taxon>
        <taxon>Bionectriaceae</taxon>
        <taxon>Clonostachys</taxon>
    </lineage>
</organism>
<dbReference type="Proteomes" id="UP000766486">
    <property type="component" value="Unassembled WGS sequence"/>
</dbReference>
<evidence type="ECO:0000256" key="4">
    <source>
        <dbReference type="ARBA" id="ARBA00023136"/>
    </source>
</evidence>
<evidence type="ECO:0000259" key="7">
    <source>
        <dbReference type="Pfam" id="PF20684"/>
    </source>
</evidence>
<name>A0ABY6URV1_BIOOC</name>
<comment type="similarity">
    <text evidence="5">Belongs to the SAT4 family.</text>
</comment>
<evidence type="ECO:0000256" key="6">
    <source>
        <dbReference type="SAM" id="Phobius"/>
    </source>
</evidence>
<dbReference type="InterPro" id="IPR052337">
    <property type="entry name" value="SAT4-like"/>
</dbReference>
<feature type="transmembrane region" description="Helical" evidence="6">
    <location>
        <begin position="130"/>
        <end position="151"/>
    </location>
</feature>
<feature type="transmembrane region" description="Helical" evidence="6">
    <location>
        <begin position="98"/>
        <end position="118"/>
    </location>
</feature>
<keyword evidence="2 6" id="KW-0812">Transmembrane</keyword>
<comment type="subcellular location">
    <subcellularLocation>
        <location evidence="1">Membrane</location>
        <topology evidence="1">Multi-pass membrane protein</topology>
    </subcellularLocation>
</comment>
<gene>
    <name evidence="8" type="ORF">CLO192961_LOCUS328859</name>
</gene>
<keyword evidence="3 6" id="KW-1133">Transmembrane helix</keyword>
<evidence type="ECO:0000256" key="1">
    <source>
        <dbReference type="ARBA" id="ARBA00004141"/>
    </source>
</evidence>
<dbReference type="PANTHER" id="PTHR33048">
    <property type="entry name" value="PTH11-LIKE INTEGRAL MEMBRANE PROTEIN (AFU_ORTHOLOGUE AFUA_5G11245)"/>
    <property type="match status" value="1"/>
</dbReference>
<dbReference type="Pfam" id="PF20684">
    <property type="entry name" value="Fung_rhodopsin"/>
    <property type="match status" value="1"/>
</dbReference>
<dbReference type="InterPro" id="IPR049326">
    <property type="entry name" value="Rhodopsin_dom_fungi"/>
</dbReference>
<feature type="domain" description="Rhodopsin" evidence="7">
    <location>
        <begin position="26"/>
        <end position="230"/>
    </location>
</feature>
<feature type="transmembrane region" description="Helical" evidence="6">
    <location>
        <begin position="6"/>
        <end position="24"/>
    </location>
</feature>
<protein>
    <recommendedName>
        <fullName evidence="7">Rhodopsin domain-containing protein</fullName>
    </recommendedName>
</protein>
<feature type="transmembrane region" description="Helical" evidence="6">
    <location>
        <begin position="175"/>
        <end position="194"/>
    </location>
</feature>
<accession>A0ABY6URV1</accession>
<feature type="transmembrane region" description="Helical" evidence="6">
    <location>
        <begin position="31"/>
        <end position="55"/>
    </location>
</feature>
<feature type="transmembrane region" description="Helical" evidence="6">
    <location>
        <begin position="206"/>
        <end position="228"/>
    </location>
</feature>
<dbReference type="PANTHER" id="PTHR33048:SF92">
    <property type="entry name" value="INTEGRAL MEMBRANE PROTEIN"/>
    <property type="match status" value="1"/>
</dbReference>
<comment type="caution">
    <text evidence="8">The sequence shown here is derived from an EMBL/GenBank/DDBJ whole genome shotgun (WGS) entry which is preliminary data.</text>
</comment>
<keyword evidence="9" id="KW-1185">Reference proteome</keyword>
<sequence>MGLSGEGLLAFEWTLIAVTVVLVVARLHLRFNYIGIGLVMSDWFIFATLICNTALTCTDTYLLTRGVWSEDIDVYVAGWVISENYELLVLKVFYASVFPWYLAQYLNKGILITLYYHVFGQQSGRIRTSLHVLSFFTVSAFITTICINLFLCTWGCHWTVSRLCSSSCLNMQDNVAFALHLANDLWIFIFPLVLIKQLWMSKAQKISTSITFGLGIINIGITLARWFVNQTTIGPDEDLATARE</sequence>
<proteinExistence type="inferred from homology"/>
<dbReference type="EMBL" id="CABFNS010000851">
    <property type="protein sequence ID" value="VUC32614.1"/>
    <property type="molecule type" value="Genomic_DNA"/>
</dbReference>
<evidence type="ECO:0000313" key="9">
    <source>
        <dbReference type="Proteomes" id="UP000766486"/>
    </source>
</evidence>
<evidence type="ECO:0000313" key="8">
    <source>
        <dbReference type="EMBL" id="VUC32614.1"/>
    </source>
</evidence>
<keyword evidence="4 6" id="KW-0472">Membrane</keyword>
<evidence type="ECO:0000256" key="5">
    <source>
        <dbReference type="ARBA" id="ARBA00038359"/>
    </source>
</evidence>
<reference evidence="8 9" key="1">
    <citation type="submission" date="2019-06" db="EMBL/GenBank/DDBJ databases">
        <authorList>
            <person name="Broberg M."/>
        </authorList>
    </citation>
    <scope>NUCLEOTIDE SEQUENCE [LARGE SCALE GENOMIC DNA]</scope>
</reference>
<evidence type="ECO:0000256" key="2">
    <source>
        <dbReference type="ARBA" id="ARBA00022692"/>
    </source>
</evidence>